<dbReference type="AlphaFoldDB" id="A0AAI8YQN7"/>
<evidence type="ECO:0000313" key="1">
    <source>
        <dbReference type="EMBL" id="CAJ2513803.1"/>
    </source>
</evidence>
<reference evidence="1" key="1">
    <citation type="submission" date="2023-10" db="EMBL/GenBank/DDBJ databases">
        <authorList>
            <person name="Hackl T."/>
        </authorList>
    </citation>
    <scope>NUCLEOTIDE SEQUENCE</scope>
</reference>
<comment type="caution">
    <text evidence="1">The sequence shown here is derived from an EMBL/GenBank/DDBJ whole genome shotgun (WGS) entry which is preliminary data.</text>
</comment>
<name>A0AAI8YQN7_9PEZI</name>
<proteinExistence type="predicted"/>
<sequence length="83" mass="8822">MQMCGARVMPAGCHVRGGARPLKVEESTPPLSRILDPVRRTSVEGMETSDGGYTGWVQIPSVHLLEAEKGSGAAVAVSPRVHR</sequence>
<protein>
    <submittedName>
        <fullName evidence="1">Uu.00g019220.m01.CDS01</fullName>
    </submittedName>
</protein>
<keyword evidence="2" id="KW-1185">Reference proteome</keyword>
<accession>A0AAI8YQN7</accession>
<evidence type="ECO:0000313" key="2">
    <source>
        <dbReference type="Proteomes" id="UP001295740"/>
    </source>
</evidence>
<organism evidence="1 2">
    <name type="scientific">Anthostomella pinea</name>
    <dbReference type="NCBI Taxonomy" id="933095"/>
    <lineage>
        <taxon>Eukaryota</taxon>
        <taxon>Fungi</taxon>
        <taxon>Dikarya</taxon>
        <taxon>Ascomycota</taxon>
        <taxon>Pezizomycotina</taxon>
        <taxon>Sordariomycetes</taxon>
        <taxon>Xylariomycetidae</taxon>
        <taxon>Xylariales</taxon>
        <taxon>Xylariaceae</taxon>
        <taxon>Anthostomella</taxon>
    </lineage>
</organism>
<gene>
    <name evidence="1" type="ORF">KHLLAP_LOCUS14271</name>
</gene>
<dbReference type="Proteomes" id="UP001295740">
    <property type="component" value="Unassembled WGS sequence"/>
</dbReference>
<dbReference type="EMBL" id="CAUWAG010000020">
    <property type="protein sequence ID" value="CAJ2513803.1"/>
    <property type="molecule type" value="Genomic_DNA"/>
</dbReference>